<feature type="transmembrane region" description="Helical" evidence="1">
    <location>
        <begin position="92"/>
        <end position="113"/>
    </location>
</feature>
<dbReference type="EMBL" id="JAAMPC010000008">
    <property type="protein sequence ID" value="KAG2298509.1"/>
    <property type="molecule type" value="Genomic_DNA"/>
</dbReference>
<keyword evidence="1" id="KW-0472">Membrane</keyword>
<dbReference type="Proteomes" id="UP000886595">
    <property type="component" value="Unassembled WGS sequence"/>
</dbReference>
<comment type="caution">
    <text evidence="2">The sequence shown here is derived from an EMBL/GenBank/DDBJ whole genome shotgun (WGS) entry which is preliminary data.</text>
</comment>
<keyword evidence="1" id="KW-0812">Transmembrane</keyword>
<name>A0A8X7S6T1_BRACI</name>
<gene>
    <name evidence="2" type="ORF">Bca52824_034981</name>
</gene>
<accession>A0A8X7S6T1</accession>
<evidence type="ECO:0000313" key="2">
    <source>
        <dbReference type="EMBL" id="KAG2298509.1"/>
    </source>
</evidence>
<protein>
    <submittedName>
        <fullName evidence="2">Uncharacterized protein</fullName>
    </submittedName>
</protein>
<evidence type="ECO:0000313" key="3">
    <source>
        <dbReference type="Proteomes" id="UP000886595"/>
    </source>
</evidence>
<feature type="transmembrane region" description="Helical" evidence="1">
    <location>
        <begin position="133"/>
        <end position="154"/>
    </location>
</feature>
<proteinExistence type="predicted"/>
<evidence type="ECO:0000256" key="1">
    <source>
        <dbReference type="SAM" id="Phobius"/>
    </source>
</evidence>
<sequence>MHSNREIFKETEEVGGRPWKASLWMMLAMWLGKPPCLVASKIFSPFDVVFLVYLTLDFECALVVRFQFMILRSKDGLSNQKEIKQNTTSQPIYALFLSIVYVMTTSLRLVLAAESSNEHAIFKSSSSISEKAAFPHTTMTIWSSLIDIVVTSVVEGKRRTLHQAHVLQSLIFFLRLQDKSNCPKPLELKKRHWTSCENFPFRELRNA</sequence>
<keyword evidence="1" id="KW-1133">Transmembrane helix</keyword>
<organism evidence="2 3">
    <name type="scientific">Brassica carinata</name>
    <name type="common">Ethiopian mustard</name>
    <name type="synonym">Abyssinian cabbage</name>
    <dbReference type="NCBI Taxonomy" id="52824"/>
    <lineage>
        <taxon>Eukaryota</taxon>
        <taxon>Viridiplantae</taxon>
        <taxon>Streptophyta</taxon>
        <taxon>Embryophyta</taxon>
        <taxon>Tracheophyta</taxon>
        <taxon>Spermatophyta</taxon>
        <taxon>Magnoliopsida</taxon>
        <taxon>eudicotyledons</taxon>
        <taxon>Gunneridae</taxon>
        <taxon>Pentapetalae</taxon>
        <taxon>rosids</taxon>
        <taxon>malvids</taxon>
        <taxon>Brassicales</taxon>
        <taxon>Brassicaceae</taxon>
        <taxon>Brassiceae</taxon>
        <taxon>Brassica</taxon>
    </lineage>
</organism>
<reference evidence="2 3" key="1">
    <citation type="submission" date="2020-02" db="EMBL/GenBank/DDBJ databases">
        <authorList>
            <person name="Ma Q."/>
            <person name="Huang Y."/>
            <person name="Song X."/>
            <person name="Pei D."/>
        </authorList>
    </citation>
    <scope>NUCLEOTIDE SEQUENCE [LARGE SCALE GENOMIC DNA]</scope>
    <source>
        <strain evidence="2">Sxm20200214</strain>
        <tissue evidence="2">Leaf</tissue>
    </source>
</reference>
<keyword evidence="3" id="KW-1185">Reference proteome</keyword>
<dbReference type="AlphaFoldDB" id="A0A8X7S6T1"/>